<sequence length="40" mass="4676">MEEKEEEGSDDDFGHQVVMVTTIIALCFLKMLRLMKSRMI</sequence>
<evidence type="ECO:0000256" key="1">
    <source>
        <dbReference type="SAM" id="Phobius"/>
    </source>
</evidence>
<feature type="transmembrane region" description="Helical" evidence="1">
    <location>
        <begin position="13"/>
        <end position="32"/>
    </location>
</feature>
<reference evidence="2" key="1">
    <citation type="submission" date="2023-08" db="EMBL/GenBank/DDBJ databases">
        <title>A de novo genome assembly of Solanum verrucosum Schlechtendal, a Mexican diploid species geographically isolated from the other diploid A-genome species in potato relatives.</title>
        <authorList>
            <person name="Hosaka K."/>
        </authorList>
    </citation>
    <scope>NUCLEOTIDE SEQUENCE</scope>
    <source>
        <tissue evidence="2">Young leaves</tissue>
    </source>
</reference>
<proteinExistence type="predicted"/>
<keyword evidence="3" id="KW-1185">Reference proteome</keyword>
<name>A0AAF1A079_SOLVR</name>
<gene>
    <name evidence="2" type="ORF">MTR67_051526</name>
</gene>
<accession>A0AAF1A079</accession>
<keyword evidence="1" id="KW-1133">Transmembrane helix</keyword>
<evidence type="ECO:0000313" key="3">
    <source>
        <dbReference type="Proteomes" id="UP001234989"/>
    </source>
</evidence>
<organism evidence="2 3">
    <name type="scientific">Solanum verrucosum</name>
    <dbReference type="NCBI Taxonomy" id="315347"/>
    <lineage>
        <taxon>Eukaryota</taxon>
        <taxon>Viridiplantae</taxon>
        <taxon>Streptophyta</taxon>
        <taxon>Embryophyta</taxon>
        <taxon>Tracheophyta</taxon>
        <taxon>Spermatophyta</taxon>
        <taxon>Magnoliopsida</taxon>
        <taxon>eudicotyledons</taxon>
        <taxon>Gunneridae</taxon>
        <taxon>Pentapetalae</taxon>
        <taxon>asterids</taxon>
        <taxon>lamiids</taxon>
        <taxon>Solanales</taxon>
        <taxon>Solanaceae</taxon>
        <taxon>Solanoideae</taxon>
        <taxon>Solaneae</taxon>
        <taxon>Solanum</taxon>
    </lineage>
</organism>
<keyword evidence="1" id="KW-0812">Transmembrane</keyword>
<dbReference type="Proteomes" id="UP001234989">
    <property type="component" value="Chromosome 12"/>
</dbReference>
<dbReference type="EMBL" id="CP133623">
    <property type="protein sequence ID" value="WMV58141.1"/>
    <property type="molecule type" value="Genomic_DNA"/>
</dbReference>
<dbReference type="AlphaFoldDB" id="A0AAF1A079"/>
<evidence type="ECO:0000313" key="2">
    <source>
        <dbReference type="EMBL" id="WMV58141.1"/>
    </source>
</evidence>
<keyword evidence="1" id="KW-0472">Membrane</keyword>
<protein>
    <submittedName>
        <fullName evidence="2">Uncharacterized protein</fullName>
    </submittedName>
</protein>